<organism evidence="1 2">
    <name type="scientific">Spiroplasma helicoides</name>
    <dbReference type="NCBI Taxonomy" id="216938"/>
    <lineage>
        <taxon>Bacteria</taxon>
        <taxon>Bacillati</taxon>
        <taxon>Mycoplasmatota</taxon>
        <taxon>Mollicutes</taxon>
        <taxon>Entomoplasmatales</taxon>
        <taxon>Spiroplasmataceae</taxon>
        <taxon>Spiroplasma</taxon>
    </lineage>
</organism>
<protein>
    <submittedName>
        <fullName evidence="1">Cell division protein FtsA</fullName>
    </submittedName>
</protein>
<sequence>MNTEVYAILEITKKEFRFIVGRYRNNLGLKVIFKERFKGQWLNDNDEIIDVNLAKLKLAKVIKQYETTFNEKLNSIGIIYPTKTLKVRSATTIVTTDPETKVFSANNHKYLINQAKLQNENDFDKVVLIRPYEYMIDSKLKKNSVKEGIKATTVAMFSNVYTINKKVAESHNQIILKNNKEILLKNIHTYATAIQCIDSENFRKPTIVVDWGYEYIDMSFYSKETLVKRIMLPFGIENIISNVANCMLAKPAIVESYVFKMLNFKSNKSDDKILYRKYNTQIKKNIVFSAKQIKDIVISEIFNAIKKIDAEIHKEAIKSSKGFKVYYNGKITEIAGFANMLTFSEFGRDSLIYYSKITGANEIWTTAICGLIKLANQFNKTTSKFITSTKHYSKDIGTNNPSNKGFKNTHFGRSIGQNVPPHGFHPSQQQFVPKNVPPFVAQATRSMPMNGRNINQFSQVDMIAQNQRYNNEKNNYNNFDTHNNQFINRSNVAWNQNFINNSNEQMYNINDNRMQQNYQGLNNFNPNGHFIKK</sequence>
<dbReference type="EMBL" id="CP017015">
    <property type="protein sequence ID" value="AOG60667.1"/>
    <property type="molecule type" value="Genomic_DNA"/>
</dbReference>
<keyword evidence="1" id="KW-0131">Cell cycle</keyword>
<keyword evidence="2" id="KW-1185">Reference proteome</keyword>
<keyword evidence="1" id="KW-0132">Cell division</keyword>
<dbReference type="AlphaFoldDB" id="A0A1B3SL74"/>
<dbReference type="KEGG" id="shj:SHELI_v1c07180"/>
<dbReference type="OrthoDB" id="387486at2"/>
<name>A0A1B3SL74_9MOLU</name>
<dbReference type="RefSeq" id="WP_069116779.1">
    <property type="nucleotide sequence ID" value="NZ_CP017015.1"/>
</dbReference>
<dbReference type="Gene3D" id="3.30.420.40">
    <property type="match status" value="1"/>
</dbReference>
<dbReference type="STRING" id="216938.SHELI_v1c07180"/>
<evidence type="ECO:0000313" key="1">
    <source>
        <dbReference type="EMBL" id="AOG60667.1"/>
    </source>
</evidence>
<accession>A0A1B3SL74</accession>
<dbReference type="GO" id="GO:0051301">
    <property type="term" value="P:cell division"/>
    <property type="evidence" value="ECO:0007669"/>
    <property type="project" value="UniProtKB-KW"/>
</dbReference>
<reference evidence="1 2" key="1">
    <citation type="submission" date="2016-08" db="EMBL/GenBank/DDBJ databases">
        <title>Complete genome sequence of Spiroplasma helicoides TABS-2 (DSM 22551).</title>
        <authorList>
            <person name="Shen W.-Y."/>
            <person name="Lo W.-S."/>
            <person name="Lai Y.-C."/>
            <person name="Kuo C.-H."/>
        </authorList>
    </citation>
    <scope>NUCLEOTIDE SEQUENCE [LARGE SCALE GENOMIC DNA]</scope>
    <source>
        <strain evidence="1 2">TABS-2</strain>
    </source>
</reference>
<evidence type="ECO:0000313" key="2">
    <source>
        <dbReference type="Proteomes" id="UP000094378"/>
    </source>
</evidence>
<proteinExistence type="predicted"/>
<dbReference type="Proteomes" id="UP000094378">
    <property type="component" value="Chromosome"/>
</dbReference>
<gene>
    <name evidence="1" type="primary">ftsA</name>
    <name evidence="1" type="ORF">SHELI_v1c07180</name>
</gene>